<evidence type="ECO:0000313" key="3">
    <source>
        <dbReference type="Proteomes" id="UP000236732"/>
    </source>
</evidence>
<feature type="domain" description="Thioester reductase (TE)" evidence="1">
    <location>
        <begin position="1"/>
        <end position="242"/>
    </location>
</feature>
<dbReference type="Proteomes" id="UP000236732">
    <property type="component" value="Unassembled WGS sequence"/>
</dbReference>
<reference evidence="2 3" key="1">
    <citation type="submission" date="2016-10" db="EMBL/GenBank/DDBJ databases">
        <authorList>
            <person name="de Groot N.N."/>
        </authorList>
    </citation>
    <scope>NUCLEOTIDE SEQUENCE [LARGE SCALE GENOMIC DNA]</scope>
    <source>
        <strain evidence="2 3">CGMCC 4.7037</strain>
    </source>
</reference>
<organism evidence="2 3">
    <name type="scientific">Nonomuraea solani</name>
    <dbReference type="NCBI Taxonomy" id="1144553"/>
    <lineage>
        <taxon>Bacteria</taxon>
        <taxon>Bacillati</taxon>
        <taxon>Actinomycetota</taxon>
        <taxon>Actinomycetes</taxon>
        <taxon>Streptosporangiales</taxon>
        <taxon>Streptosporangiaceae</taxon>
        <taxon>Nonomuraea</taxon>
    </lineage>
</organism>
<dbReference type="AlphaFoldDB" id="A0A1H6ECG6"/>
<dbReference type="EMBL" id="FNVT01000009">
    <property type="protein sequence ID" value="SEG95500.1"/>
    <property type="molecule type" value="Genomic_DNA"/>
</dbReference>
<protein>
    <submittedName>
        <fullName evidence="2">Male sterility protein</fullName>
    </submittedName>
</protein>
<sequence length="364" mass="40197">MLGSAMALELLARTDDPIWCLVRAAGQERARVRLWQAMARTAEEQDRTPVLTGAEQRLRALPGDIGDPGCGLDGGPRPPPGRVHVWHSAATLRYEPGFAEEIHHGNVIGTREVIGLARRWEAELTYISTAYVAGRRRGLQPEKLPPADQPVNNRYERSKVIAERMVAESGLRWRILRPSAVVADSGTLRTGSFSGLYDLAARVGRFRRQYARRYGSRLLERPSRLCGDGAGEINLVPLDHVAGHGVRAGLTGPPRTVFHLTNATAPTAQDMYGAAFAHGGLPEPEFVEDAGDMDEMDRLLANMFAFHLPYTCSPKTFDRTNTAALVGDAAMAFAAPPHTIRDLLRNHIQRPHRYPRRTKENTHA</sequence>
<dbReference type="Pfam" id="PF07993">
    <property type="entry name" value="NAD_binding_4"/>
    <property type="match status" value="1"/>
</dbReference>
<accession>A0A1H6ECG6</accession>
<dbReference type="Gene3D" id="3.40.50.720">
    <property type="entry name" value="NAD(P)-binding Rossmann-like Domain"/>
    <property type="match status" value="1"/>
</dbReference>
<name>A0A1H6ECG6_9ACTN</name>
<gene>
    <name evidence="2" type="ORF">SAMN05444920_10983</name>
</gene>
<proteinExistence type="predicted"/>
<dbReference type="InterPro" id="IPR013120">
    <property type="entry name" value="FAR_NAD-bd"/>
</dbReference>
<evidence type="ECO:0000313" key="2">
    <source>
        <dbReference type="EMBL" id="SEG95500.1"/>
    </source>
</evidence>
<evidence type="ECO:0000259" key="1">
    <source>
        <dbReference type="Pfam" id="PF07993"/>
    </source>
</evidence>
<dbReference type="SUPFAM" id="SSF51735">
    <property type="entry name" value="NAD(P)-binding Rossmann-fold domains"/>
    <property type="match status" value="1"/>
</dbReference>
<keyword evidence="3" id="KW-1185">Reference proteome</keyword>
<dbReference type="InterPro" id="IPR036291">
    <property type="entry name" value="NAD(P)-bd_dom_sf"/>
</dbReference>